<dbReference type="AlphaFoldDB" id="A0A132BW99"/>
<dbReference type="PROSITE" id="PS51257">
    <property type="entry name" value="PROKAR_LIPOPROTEIN"/>
    <property type="match status" value="1"/>
</dbReference>
<organism evidence="2 3">
    <name type="scientific">Tritonibacter horizontis</name>
    <dbReference type="NCBI Taxonomy" id="1768241"/>
    <lineage>
        <taxon>Bacteria</taxon>
        <taxon>Pseudomonadati</taxon>
        <taxon>Pseudomonadota</taxon>
        <taxon>Alphaproteobacteria</taxon>
        <taxon>Rhodobacterales</taxon>
        <taxon>Paracoccaceae</taxon>
        <taxon>Tritonibacter</taxon>
    </lineage>
</organism>
<reference evidence="2 3" key="1">
    <citation type="submission" date="2015-12" db="EMBL/GenBank/DDBJ databases">
        <title>Genome sequence of the marine Rhodobacteraceae strain O3.65, Candidatus Tritonibacter horizontis.</title>
        <authorList>
            <person name="Poehlein A."/>
            <person name="Giebel H.A."/>
            <person name="Voget S."/>
            <person name="Brinkhoff T."/>
        </authorList>
    </citation>
    <scope>NUCLEOTIDE SEQUENCE [LARGE SCALE GENOMIC DNA]</scope>
    <source>
        <strain evidence="2 3">O3.65</strain>
    </source>
</reference>
<dbReference type="Proteomes" id="UP000068382">
    <property type="component" value="Unassembled WGS sequence"/>
</dbReference>
<keyword evidence="1" id="KW-0732">Signal</keyword>
<sequence>MRLRCFCHATPILAMLSVAACSGGAVDPRFMDMNLSRQGKGYEVTGRYGPGWSEGDVRGEVERACQSKSLSLTRFGGQPYSPTRGTRFTARCGA</sequence>
<evidence type="ECO:0000313" key="2">
    <source>
        <dbReference type="EMBL" id="KUP92476.1"/>
    </source>
</evidence>
<dbReference type="EMBL" id="LPUY01000075">
    <property type="protein sequence ID" value="KUP92476.1"/>
    <property type="molecule type" value="Genomic_DNA"/>
</dbReference>
<dbReference type="OrthoDB" id="7873333at2"/>
<evidence type="ECO:0008006" key="4">
    <source>
        <dbReference type="Google" id="ProtNLM"/>
    </source>
</evidence>
<feature type="chain" id="PRO_5007288630" description="Lipoprotein" evidence="1">
    <location>
        <begin position="21"/>
        <end position="94"/>
    </location>
</feature>
<protein>
    <recommendedName>
        <fullName evidence="4">Lipoprotein</fullName>
    </recommendedName>
</protein>
<feature type="signal peptide" evidence="1">
    <location>
        <begin position="1"/>
        <end position="20"/>
    </location>
</feature>
<evidence type="ECO:0000313" key="3">
    <source>
        <dbReference type="Proteomes" id="UP000068382"/>
    </source>
</evidence>
<comment type="caution">
    <text evidence="2">The sequence shown here is derived from an EMBL/GenBank/DDBJ whole genome shotgun (WGS) entry which is preliminary data.</text>
</comment>
<keyword evidence="3" id="KW-1185">Reference proteome</keyword>
<proteinExistence type="predicted"/>
<dbReference type="RefSeq" id="WP_068244770.1">
    <property type="nucleotide sequence ID" value="NZ_LPUY01000075.1"/>
</dbReference>
<gene>
    <name evidence="2" type="ORF">TRIHO_27810</name>
</gene>
<evidence type="ECO:0000256" key="1">
    <source>
        <dbReference type="SAM" id="SignalP"/>
    </source>
</evidence>
<accession>A0A132BW99</accession>
<name>A0A132BW99_9RHOB</name>